<dbReference type="GO" id="GO:0016747">
    <property type="term" value="F:acyltransferase activity, transferring groups other than amino-acyl groups"/>
    <property type="evidence" value="ECO:0007669"/>
    <property type="project" value="InterPro"/>
</dbReference>
<dbReference type="PANTHER" id="PTHR42793:SF1">
    <property type="entry name" value="PEPTIDYL-LYSINE N-ACETYLTRANSFERASE PATZ"/>
    <property type="match status" value="1"/>
</dbReference>
<protein>
    <submittedName>
        <fullName evidence="2">GNAT family N-acetyltransferase</fullName>
    </submittedName>
</protein>
<dbReference type="Gene3D" id="3.30.1490.20">
    <property type="entry name" value="ATP-grasp fold, A domain"/>
    <property type="match status" value="1"/>
</dbReference>
<dbReference type="EMBL" id="CP071868">
    <property type="protein sequence ID" value="QTE28346.1"/>
    <property type="molecule type" value="Genomic_DNA"/>
</dbReference>
<accession>A0A8A4ZCP6</accession>
<name>A0A8A4ZCP6_9MICO</name>
<dbReference type="InterPro" id="IPR016102">
    <property type="entry name" value="Succinyl-CoA_synth-like"/>
</dbReference>
<dbReference type="Pfam" id="PF13549">
    <property type="entry name" value="ATP-grasp_5"/>
    <property type="match status" value="1"/>
</dbReference>
<dbReference type="SUPFAM" id="SSF56059">
    <property type="entry name" value="Glutathione synthetase ATP-binding domain-like"/>
    <property type="match status" value="1"/>
</dbReference>
<dbReference type="PROSITE" id="PS51186">
    <property type="entry name" value="GNAT"/>
    <property type="match status" value="1"/>
</dbReference>
<dbReference type="Gene3D" id="3.30.470.20">
    <property type="entry name" value="ATP-grasp fold, B domain"/>
    <property type="match status" value="1"/>
</dbReference>
<feature type="domain" description="N-acetyltransferase" evidence="1">
    <location>
        <begin position="32"/>
        <end position="195"/>
    </location>
</feature>
<gene>
    <name evidence="2" type="ORF">J4E96_13275</name>
</gene>
<evidence type="ECO:0000259" key="1">
    <source>
        <dbReference type="PROSITE" id="PS51186"/>
    </source>
</evidence>
<dbReference type="Gene3D" id="3.40.50.261">
    <property type="entry name" value="Succinyl-CoA synthetase domains"/>
    <property type="match status" value="2"/>
</dbReference>
<dbReference type="InterPro" id="IPR036291">
    <property type="entry name" value="NAD(P)-bd_dom_sf"/>
</dbReference>
<dbReference type="Gene3D" id="3.40.630.30">
    <property type="match status" value="1"/>
</dbReference>
<dbReference type="InterPro" id="IPR013815">
    <property type="entry name" value="ATP_grasp_subdomain_1"/>
</dbReference>
<dbReference type="Proteomes" id="UP000663937">
    <property type="component" value="Chromosome"/>
</dbReference>
<dbReference type="SUPFAM" id="SSF55729">
    <property type="entry name" value="Acyl-CoA N-acyltransferases (Nat)"/>
    <property type="match status" value="1"/>
</dbReference>
<dbReference type="RefSeq" id="WP_227422578.1">
    <property type="nucleotide sequence ID" value="NZ_CP071868.1"/>
</dbReference>
<dbReference type="Pfam" id="PF13607">
    <property type="entry name" value="Succ_CoA_lig"/>
    <property type="match status" value="1"/>
</dbReference>
<dbReference type="InterPro" id="IPR003781">
    <property type="entry name" value="CoA-bd"/>
</dbReference>
<dbReference type="Pfam" id="PF13380">
    <property type="entry name" value="CoA_binding_2"/>
    <property type="match status" value="1"/>
</dbReference>
<reference evidence="2" key="1">
    <citation type="submission" date="2021-03" db="EMBL/GenBank/DDBJ databases">
        <title>Pengzhenrongella sicca gen. nov., sp. nov., a new member of suborder Micrococcineae isolated from High-Arctic tundra soil.</title>
        <authorList>
            <person name="Peng F."/>
        </authorList>
    </citation>
    <scope>NUCLEOTIDE SEQUENCE</scope>
    <source>
        <strain evidence="2">LRZ-2</strain>
    </source>
</reference>
<evidence type="ECO:0000313" key="2">
    <source>
        <dbReference type="EMBL" id="QTE28346.1"/>
    </source>
</evidence>
<keyword evidence="3" id="KW-1185">Reference proteome</keyword>
<dbReference type="SMART" id="SM00881">
    <property type="entry name" value="CoA_binding"/>
    <property type="match status" value="1"/>
</dbReference>
<dbReference type="InterPro" id="IPR032875">
    <property type="entry name" value="Succ_CoA_lig_flav_dom"/>
</dbReference>
<dbReference type="KEGG" id="psic:J4E96_13275"/>
<dbReference type="Pfam" id="PF00583">
    <property type="entry name" value="Acetyltransf_1"/>
    <property type="match status" value="1"/>
</dbReference>
<dbReference type="GO" id="GO:0005524">
    <property type="term" value="F:ATP binding"/>
    <property type="evidence" value="ECO:0007669"/>
    <property type="project" value="InterPro"/>
</dbReference>
<dbReference type="PANTHER" id="PTHR42793">
    <property type="entry name" value="COA BINDING DOMAIN CONTAINING PROTEIN"/>
    <property type="match status" value="1"/>
</dbReference>
<dbReference type="CDD" id="cd04301">
    <property type="entry name" value="NAT_SF"/>
    <property type="match status" value="1"/>
</dbReference>
<dbReference type="SUPFAM" id="SSF52210">
    <property type="entry name" value="Succinyl-CoA synthetase domains"/>
    <property type="match status" value="2"/>
</dbReference>
<dbReference type="SUPFAM" id="SSF51735">
    <property type="entry name" value="NAD(P)-binding Rossmann-fold domains"/>
    <property type="match status" value="1"/>
</dbReference>
<sequence>MAAPGDASTDGVDVPYPAEWEADVVLRDGGTAHLRPITPTDASALQAFHVGQSERSTYLRFFAALQELSARDLERFTHVDHRDRVALIAVQEVATDAAVAGDDATTQIIGVARYDRITPDEAEVAFNIADAHHGRGLGSALFEHLAAAARERGVRRFTAEVLPQNGRMIAVFREAGFDISQTIDDGVVTVSFDIDPTDRSLAVTADREHRAEARSVQGLLGARSVLVIGSPTAPAGSALDLLARRALENVVGLDAVHVVGLAGTDAGVVRHWRELQDVPAPVDLALIALPAADVTAAVRRLVRLGVRGVVVLSTGFAETGEAGLALQRELVRTAHAGGMRLIGPASYGFFDAAAEPPVNVSLAAALPPAGNLGLFCQSSPMAVPILASVANRQLGLSSFLSAGHRADVSGNDLMQFWREDPSTQVAGLVLESIGNPRKFSRIARRLATVKPVIVVTAGTSGQVVPPGHAVRVTRSPRRTLEELFRQSGVIQAQNTHRMLDIAQLAVHQPLPRGARVGVVASSSSLAALVAEAAGSAGLEHEGRVVMVSEDFDAAAFEGAIEELYRDGTCDVVVAVHVSTVGARSPRFARAVAQAAAGSGVATVSCILTLHGITPELTAAADGRDWTVPAYSTPEAAVSALGAVVRYATWRSIDRGQPVRPEGIDRARARGLAERHLRGQLGAGPVELDPAAAAELLACYGITVWSGRVVRTLAEASAAAAELGWPVAVKSSSPRLRHRADIGGVRLDIADEDDLAAAVASLHDRARQVGDDGVPLEIQRMAPAGVACVVRSVEDPLFGPVVSFGLAGDAVDLLDDVSHGIPPLTEVDLADLVRSIRAAPRLFGYRGLPPADVGALEDVIARVSVLAVDLPELRSLELHPIVVAEHGAAVLWARVLLEEANRSDEARRSLPA</sequence>
<proteinExistence type="predicted"/>
<evidence type="ECO:0000313" key="3">
    <source>
        <dbReference type="Proteomes" id="UP000663937"/>
    </source>
</evidence>
<dbReference type="AlphaFoldDB" id="A0A8A4ZCP6"/>
<dbReference type="Gene3D" id="3.40.50.720">
    <property type="entry name" value="NAD(P)-binding Rossmann-like Domain"/>
    <property type="match status" value="1"/>
</dbReference>
<dbReference type="InterPro" id="IPR016181">
    <property type="entry name" value="Acyl_CoA_acyltransferase"/>
</dbReference>
<organism evidence="2 3">
    <name type="scientific">Pengzhenrongella sicca</name>
    <dbReference type="NCBI Taxonomy" id="2819238"/>
    <lineage>
        <taxon>Bacteria</taxon>
        <taxon>Bacillati</taxon>
        <taxon>Actinomycetota</taxon>
        <taxon>Actinomycetes</taxon>
        <taxon>Micrococcales</taxon>
        <taxon>Pengzhenrongella</taxon>
    </lineage>
</organism>
<dbReference type="InterPro" id="IPR000182">
    <property type="entry name" value="GNAT_dom"/>
</dbReference>